<protein>
    <submittedName>
        <fullName evidence="2">Uncharacterized protein</fullName>
    </submittedName>
</protein>
<dbReference type="Proteomes" id="UP001635816">
    <property type="component" value="Unassembled WGS sequence"/>
</dbReference>
<evidence type="ECO:0000313" key="3">
    <source>
        <dbReference type="Proteomes" id="UP001635816"/>
    </source>
</evidence>
<feature type="compositionally biased region" description="Basic residues" evidence="1">
    <location>
        <begin position="176"/>
        <end position="196"/>
    </location>
</feature>
<evidence type="ECO:0000256" key="1">
    <source>
        <dbReference type="SAM" id="MobiDB-lite"/>
    </source>
</evidence>
<dbReference type="RefSeq" id="WP_409545933.1">
    <property type="nucleotide sequence ID" value="NZ_JBKBDD010000023.1"/>
</dbReference>
<accession>A0ABW9LP60</accession>
<name>A0ABW9LP60_9MYCO</name>
<feature type="region of interest" description="Disordered" evidence="1">
    <location>
        <begin position="1"/>
        <end position="28"/>
    </location>
</feature>
<dbReference type="EMBL" id="JBKBDD010000023">
    <property type="protein sequence ID" value="MFN6548411.1"/>
    <property type="molecule type" value="Genomic_DNA"/>
</dbReference>
<gene>
    <name evidence="2" type="ORF">ACK4CT_35135</name>
</gene>
<organism evidence="2 3">
    <name type="scientific">Mycolicibacterium nivoides</name>
    <dbReference type="NCBI Taxonomy" id="2487344"/>
    <lineage>
        <taxon>Bacteria</taxon>
        <taxon>Bacillati</taxon>
        <taxon>Actinomycetota</taxon>
        <taxon>Actinomycetes</taxon>
        <taxon>Mycobacteriales</taxon>
        <taxon>Mycobacteriaceae</taxon>
        <taxon>Mycolicibacterium</taxon>
    </lineage>
</organism>
<proteinExistence type="predicted"/>
<sequence>MQKEKGRNMTDYSSGVDAAPADRPGDSPQFGVRVIIKGEEAPRIATSFASPHGSWFEQNLVSTNGYRMSFDAEDHFRWEASDGCGYASIADDRYYFGGDLPRTVAAEISDVLTGTRATPVALMLNCFDNEIDDYLNDEDDNPIKVPVYLVPEFISDSDSAGDSAQTVPAGRPPANIKRRTVPSRAQRRKAAKRWLR</sequence>
<keyword evidence="3" id="KW-1185">Reference proteome</keyword>
<feature type="region of interest" description="Disordered" evidence="1">
    <location>
        <begin position="158"/>
        <end position="196"/>
    </location>
</feature>
<evidence type="ECO:0000313" key="2">
    <source>
        <dbReference type="EMBL" id="MFN6548411.1"/>
    </source>
</evidence>
<comment type="caution">
    <text evidence="2">The sequence shown here is derived from an EMBL/GenBank/DDBJ whole genome shotgun (WGS) entry which is preliminary data.</text>
</comment>
<reference evidence="2 3" key="1">
    <citation type="submission" date="2024-12" db="EMBL/GenBank/DDBJ databases">
        <title>The coexistence of Mycolicibacterium septicum and Mycolicibacterium nivoides in clinical samples.</title>
        <authorList>
            <person name="Wang C."/>
            <person name="Feng Y."/>
            <person name="Zong Z."/>
        </authorList>
    </citation>
    <scope>NUCLEOTIDE SEQUENCE [LARGE SCALE GENOMIC DNA]</scope>
    <source>
        <strain evidence="2 3">120309</strain>
    </source>
</reference>